<dbReference type="FunFam" id="3.40.50.2000:FF:000072">
    <property type="entry name" value="Glycosyl transferase"/>
    <property type="match status" value="1"/>
</dbReference>
<keyword evidence="4" id="KW-1185">Reference proteome</keyword>
<dbReference type="GO" id="GO:0016758">
    <property type="term" value="F:hexosyltransferase activity"/>
    <property type="evidence" value="ECO:0007669"/>
    <property type="project" value="UniProtKB-ARBA"/>
</dbReference>
<dbReference type="VEuPathDB" id="FungiDB:CLCR_04845"/>
<accession>A0A1C1CJG7</accession>
<reference evidence="4" key="1">
    <citation type="submission" date="2015-07" db="EMBL/GenBank/DDBJ databases">
        <authorList>
            <person name="Teixeira M.M."/>
            <person name="Souza R.C."/>
            <person name="Almeida L.G."/>
            <person name="Vicente V.A."/>
            <person name="de Hoog S."/>
            <person name="Bocca A.L."/>
            <person name="de Almeida S.R."/>
            <person name="Vasconcelos A.T."/>
            <person name="Felipe M.S."/>
        </authorList>
    </citation>
    <scope>NUCLEOTIDE SEQUENCE [LARGE SCALE GENOMIC DNA]</scope>
    <source>
        <strain evidence="4">KSF</strain>
    </source>
</reference>
<evidence type="ECO:0000259" key="2">
    <source>
        <dbReference type="Pfam" id="PF06722"/>
    </source>
</evidence>
<dbReference type="OrthoDB" id="5835829at2759"/>
<name>A0A1C1CJG7_9EURO</name>
<dbReference type="GO" id="GO:0008194">
    <property type="term" value="F:UDP-glycosyltransferase activity"/>
    <property type="evidence" value="ECO:0007669"/>
    <property type="project" value="InterPro"/>
</dbReference>
<dbReference type="Proteomes" id="UP000094526">
    <property type="component" value="Unassembled WGS sequence"/>
</dbReference>
<dbReference type="AlphaFoldDB" id="A0A1C1CJG7"/>
<dbReference type="PANTHER" id="PTHR48050:SF13">
    <property type="entry name" value="STEROL 3-BETA-GLUCOSYLTRANSFERASE UGT80A2"/>
    <property type="match status" value="1"/>
</dbReference>
<evidence type="ECO:0000313" key="3">
    <source>
        <dbReference type="EMBL" id="OCT48659.1"/>
    </source>
</evidence>
<dbReference type="InterPro" id="IPR002213">
    <property type="entry name" value="UDP_glucos_trans"/>
</dbReference>
<feature type="domain" description="Erythromycin biosynthesis protein CIII-like C-terminal" evidence="2">
    <location>
        <begin position="280"/>
        <end position="404"/>
    </location>
</feature>
<evidence type="ECO:0000313" key="4">
    <source>
        <dbReference type="Proteomes" id="UP000094526"/>
    </source>
</evidence>
<proteinExistence type="predicted"/>
<dbReference type="InterPro" id="IPR050426">
    <property type="entry name" value="Glycosyltransferase_28"/>
</dbReference>
<dbReference type="SUPFAM" id="SSF53756">
    <property type="entry name" value="UDP-Glycosyltransferase/glycogen phosphorylase"/>
    <property type="match status" value="1"/>
</dbReference>
<keyword evidence="1 3" id="KW-0808">Transferase</keyword>
<dbReference type="InterPro" id="IPR010610">
    <property type="entry name" value="EryCIII-like_C"/>
</dbReference>
<evidence type="ECO:0000256" key="1">
    <source>
        <dbReference type="ARBA" id="ARBA00022679"/>
    </source>
</evidence>
<sequence length="462" mass="50702">MTVQNSRPLVFIGVLPIYGHVERMLKVAKGLVQRGFSVTVLTGSAFKKAVEITGSKFVLTGGKADYQANAVFDSFAPGLQGAHGIHRSLLIDVIEDQHKVLQTLLEQAYSTGNEKVVFLQSCLYFGTSGLILGAPGLKPTGVIGIGHTSLTCSSIDTGPMGSGLPPDSSVEGRARNVQGQQKFEEAMAPVQNRYEELLRSLGATKEKVPFYFDAAVNLPDLFLQMSVPSLEYPRSTGTEGDLPSWWDEVVQHRKKLVVVSQGTLNINVTDLIIPTCEAMKDKDVLVVAVIHQIERIEAFTVPDNVRVARYLPFNELFKHTDVLVSNAGYGTVQQALFCGVPMVLAGVGEDKPETCARAAWAGVAVNLKCLRPTVEQLREAVDEVLSVPKYRVRGKELAEEYRQYDTIVEIEAAIHQLASRPRPRRARRRLGTDAALKVFRKLRRSTRGQHGRARRSSVVAQG</sequence>
<organism evidence="3 4">
    <name type="scientific">Cladophialophora carrionii</name>
    <dbReference type="NCBI Taxonomy" id="86049"/>
    <lineage>
        <taxon>Eukaryota</taxon>
        <taxon>Fungi</taxon>
        <taxon>Dikarya</taxon>
        <taxon>Ascomycota</taxon>
        <taxon>Pezizomycotina</taxon>
        <taxon>Eurotiomycetes</taxon>
        <taxon>Chaetothyriomycetidae</taxon>
        <taxon>Chaetothyriales</taxon>
        <taxon>Herpotrichiellaceae</taxon>
        <taxon>Cladophialophora</taxon>
    </lineage>
</organism>
<dbReference type="PANTHER" id="PTHR48050">
    <property type="entry name" value="STEROL 3-BETA-GLUCOSYLTRANSFERASE"/>
    <property type="match status" value="1"/>
</dbReference>
<comment type="caution">
    <text evidence="3">The sequence shown here is derived from an EMBL/GenBank/DDBJ whole genome shotgun (WGS) entry which is preliminary data.</text>
</comment>
<dbReference type="EMBL" id="LGRB01000011">
    <property type="protein sequence ID" value="OCT48659.1"/>
    <property type="molecule type" value="Genomic_DNA"/>
</dbReference>
<dbReference type="Pfam" id="PF06722">
    <property type="entry name" value="EryCIII-like_C"/>
    <property type="match status" value="1"/>
</dbReference>
<dbReference type="STRING" id="86049.A0A1C1CJG7"/>
<protein>
    <submittedName>
        <fullName evidence="3">Glycosyltransferase, mgt family</fullName>
    </submittedName>
</protein>
<dbReference type="Gene3D" id="3.40.50.2000">
    <property type="entry name" value="Glycogen Phosphorylase B"/>
    <property type="match status" value="2"/>
</dbReference>
<dbReference type="CDD" id="cd03784">
    <property type="entry name" value="GT1_Gtf-like"/>
    <property type="match status" value="1"/>
</dbReference>
<dbReference type="eggNOG" id="KOG1192">
    <property type="taxonomic scope" value="Eukaryota"/>
</dbReference>
<dbReference type="VEuPathDB" id="FungiDB:G647_03234"/>
<gene>
    <name evidence="3" type="ORF">CLCR_04845</name>
</gene>